<dbReference type="InterPro" id="IPR018490">
    <property type="entry name" value="cNMP-bd_dom_sf"/>
</dbReference>
<dbReference type="InterPro" id="IPR036390">
    <property type="entry name" value="WH_DNA-bd_sf"/>
</dbReference>
<dbReference type="Proteomes" id="UP001162834">
    <property type="component" value="Chromosome"/>
</dbReference>
<dbReference type="KEGG" id="sbae:DSM104329_03115"/>
<dbReference type="InterPro" id="IPR014710">
    <property type="entry name" value="RmlC-like_jellyroll"/>
</dbReference>
<dbReference type="SMART" id="SM00100">
    <property type="entry name" value="cNMP"/>
    <property type="match status" value="1"/>
</dbReference>
<dbReference type="PANTHER" id="PTHR24567">
    <property type="entry name" value="CRP FAMILY TRANSCRIPTIONAL REGULATORY PROTEIN"/>
    <property type="match status" value="1"/>
</dbReference>
<dbReference type="SUPFAM" id="SSF46785">
    <property type="entry name" value="Winged helix' DNA-binding domain"/>
    <property type="match status" value="1"/>
</dbReference>
<evidence type="ECO:0000256" key="2">
    <source>
        <dbReference type="ARBA" id="ARBA00023125"/>
    </source>
</evidence>
<organism evidence="6 7">
    <name type="scientific">Capillimicrobium parvum</name>
    <dbReference type="NCBI Taxonomy" id="2884022"/>
    <lineage>
        <taxon>Bacteria</taxon>
        <taxon>Bacillati</taxon>
        <taxon>Actinomycetota</taxon>
        <taxon>Thermoleophilia</taxon>
        <taxon>Solirubrobacterales</taxon>
        <taxon>Capillimicrobiaceae</taxon>
        <taxon>Capillimicrobium</taxon>
    </lineage>
</organism>
<evidence type="ECO:0000313" key="7">
    <source>
        <dbReference type="Proteomes" id="UP001162834"/>
    </source>
</evidence>
<evidence type="ECO:0000259" key="5">
    <source>
        <dbReference type="PROSITE" id="PS51063"/>
    </source>
</evidence>
<dbReference type="CDD" id="cd00038">
    <property type="entry name" value="CAP_ED"/>
    <property type="match status" value="1"/>
</dbReference>
<dbReference type="SUPFAM" id="SSF51206">
    <property type="entry name" value="cAMP-binding domain-like"/>
    <property type="match status" value="1"/>
</dbReference>
<dbReference type="PANTHER" id="PTHR24567:SF74">
    <property type="entry name" value="HTH-TYPE TRANSCRIPTIONAL REGULATOR ARCR"/>
    <property type="match status" value="1"/>
</dbReference>
<keyword evidence="1" id="KW-0805">Transcription regulation</keyword>
<dbReference type="AlphaFoldDB" id="A0A9E7C0T1"/>
<name>A0A9E7C0T1_9ACTN</name>
<dbReference type="InterPro" id="IPR012318">
    <property type="entry name" value="HTH_CRP"/>
</dbReference>
<evidence type="ECO:0000313" key="6">
    <source>
        <dbReference type="EMBL" id="UGS36706.1"/>
    </source>
</evidence>
<proteinExistence type="predicted"/>
<dbReference type="EMBL" id="CP087164">
    <property type="protein sequence ID" value="UGS36706.1"/>
    <property type="molecule type" value="Genomic_DNA"/>
</dbReference>
<dbReference type="InterPro" id="IPR000595">
    <property type="entry name" value="cNMP-bd_dom"/>
</dbReference>
<protein>
    <submittedName>
        <fullName evidence="6">CRP-like cAMP-activated global transcriptional regulator</fullName>
    </submittedName>
</protein>
<keyword evidence="7" id="KW-1185">Reference proteome</keyword>
<evidence type="ECO:0000256" key="1">
    <source>
        <dbReference type="ARBA" id="ARBA00023015"/>
    </source>
</evidence>
<reference evidence="6" key="1">
    <citation type="journal article" date="2022" name="Int. J. Syst. Evol. Microbiol.">
        <title>Pseudomonas aegrilactucae sp. nov. and Pseudomonas morbosilactucae sp. nov., pathogens causing bacterial rot of lettuce in Japan.</title>
        <authorList>
            <person name="Sawada H."/>
            <person name="Fujikawa T."/>
            <person name="Satou M."/>
        </authorList>
    </citation>
    <scope>NUCLEOTIDE SEQUENCE</scope>
    <source>
        <strain evidence="6">0166_1</strain>
    </source>
</reference>
<sequence length="214" mass="22762">MTAADLALGARLAARGRRRSYERGSALCVEGDVSDRVFVLESGLVKACCSSVHGQEIVLGICGPGDVIGELATLDGAPRSASTIALTGVQAVVVPAVEVHAALSDPAVVRQMLEVVVARLRDADRKRIEFASLDTVGRVAMRTLELADRFGRRTDAGVMVDLPISQEELASWCGASREATVKALRTLRELGYVRTGRGSLLVLDPEALRRRAAV</sequence>
<dbReference type="GO" id="GO:0005829">
    <property type="term" value="C:cytosol"/>
    <property type="evidence" value="ECO:0007669"/>
    <property type="project" value="TreeGrafter"/>
</dbReference>
<accession>A0A9E7C0T1</accession>
<keyword evidence="3" id="KW-0804">Transcription</keyword>
<feature type="domain" description="HTH crp-type" evidence="5">
    <location>
        <begin position="133"/>
        <end position="206"/>
    </location>
</feature>
<feature type="domain" description="Cyclic nucleotide-binding" evidence="4">
    <location>
        <begin position="19"/>
        <end position="94"/>
    </location>
</feature>
<dbReference type="InterPro" id="IPR050397">
    <property type="entry name" value="Env_Response_Regulators"/>
</dbReference>
<dbReference type="SMART" id="SM00419">
    <property type="entry name" value="HTH_CRP"/>
    <property type="match status" value="1"/>
</dbReference>
<dbReference type="PROSITE" id="PS51063">
    <property type="entry name" value="HTH_CRP_2"/>
    <property type="match status" value="1"/>
</dbReference>
<evidence type="ECO:0000259" key="4">
    <source>
        <dbReference type="PROSITE" id="PS50042"/>
    </source>
</evidence>
<dbReference type="Pfam" id="PF13545">
    <property type="entry name" value="HTH_Crp_2"/>
    <property type="match status" value="1"/>
</dbReference>
<dbReference type="InterPro" id="IPR036388">
    <property type="entry name" value="WH-like_DNA-bd_sf"/>
</dbReference>
<dbReference type="Pfam" id="PF00027">
    <property type="entry name" value="cNMP_binding"/>
    <property type="match status" value="1"/>
</dbReference>
<dbReference type="RefSeq" id="WP_259310772.1">
    <property type="nucleotide sequence ID" value="NZ_CP087164.1"/>
</dbReference>
<dbReference type="GO" id="GO:0003677">
    <property type="term" value="F:DNA binding"/>
    <property type="evidence" value="ECO:0007669"/>
    <property type="project" value="UniProtKB-KW"/>
</dbReference>
<dbReference type="Gene3D" id="1.10.10.10">
    <property type="entry name" value="Winged helix-like DNA-binding domain superfamily/Winged helix DNA-binding domain"/>
    <property type="match status" value="1"/>
</dbReference>
<keyword evidence="2" id="KW-0238">DNA-binding</keyword>
<dbReference type="Gene3D" id="2.60.120.10">
    <property type="entry name" value="Jelly Rolls"/>
    <property type="match status" value="1"/>
</dbReference>
<dbReference type="PROSITE" id="PS50042">
    <property type="entry name" value="CNMP_BINDING_3"/>
    <property type="match status" value="1"/>
</dbReference>
<dbReference type="GO" id="GO:0003700">
    <property type="term" value="F:DNA-binding transcription factor activity"/>
    <property type="evidence" value="ECO:0007669"/>
    <property type="project" value="TreeGrafter"/>
</dbReference>
<gene>
    <name evidence="6" type="primary">glxR_1</name>
    <name evidence="6" type="ORF">DSM104329_03115</name>
</gene>
<evidence type="ECO:0000256" key="3">
    <source>
        <dbReference type="ARBA" id="ARBA00023163"/>
    </source>
</evidence>